<evidence type="ECO:0000313" key="1">
    <source>
        <dbReference type="EMBL" id="JAD69707.1"/>
    </source>
</evidence>
<dbReference type="AlphaFoldDB" id="A0A0A9CDX9"/>
<organism evidence="1">
    <name type="scientific">Arundo donax</name>
    <name type="common">Giant reed</name>
    <name type="synonym">Donax arundinaceus</name>
    <dbReference type="NCBI Taxonomy" id="35708"/>
    <lineage>
        <taxon>Eukaryota</taxon>
        <taxon>Viridiplantae</taxon>
        <taxon>Streptophyta</taxon>
        <taxon>Embryophyta</taxon>
        <taxon>Tracheophyta</taxon>
        <taxon>Spermatophyta</taxon>
        <taxon>Magnoliopsida</taxon>
        <taxon>Liliopsida</taxon>
        <taxon>Poales</taxon>
        <taxon>Poaceae</taxon>
        <taxon>PACMAD clade</taxon>
        <taxon>Arundinoideae</taxon>
        <taxon>Arundineae</taxon>
        <taxon>Arundo</taxon>
    </lineage>
</organism>
<protein>
    <submittedName>
        <fullName evidence="1">Uncharacterized protein</fullName>
    </submittedName>
</protein>
<reference evidence="1" key="2">
    <citation type="journal article" date="2015" name="Data Brief">
        <title>Shoot transcriptome of the giant reed, Arundo donax.</title>
        <authorList>
            <person name="Barrero R.A."/>
            <person name="Guerrero F.D."/>
            <person name="Moolhuijzen P."/>
            <person name="Goolsby J.A."/>
            <person name="Tidwell J."/>
            <person name="Bellgard S.E."/>
            <person name="Bellgard M.I."/>
        </authorList>
    </citation>
    <scope>NUCLEOTIDE SEQUENCE</scope>
    <source>
        <tissue evidence="1">Shoot tissue taken approximately 20 cm above the soil surface</tissue>
    </source>
</reference>
<dbReference type="EMBL" id="GBRH01228188">
    <property type="protein sequence ID" value="JAD69707.1"/>
    <property type="molecule type" value="Transcribed_RNA"/>
</dbReference>
<sequence length="75" mass="8422">MVLVCHVQRQMSRVCGKHDLNILKSLVCLCLSVFHESWVQVSPCSVAVCPVFIKSLGSCPSIFLLIRKKSYIFVP</sequence>
<name>A0A0A9CDX9_ARUDO</name>
<reference evidence="1" key="1">
    <citation type="submission" date="2014-09" db="EMBL/GenBank/DDBJ databases">
        <authorList>
            <person name="Magalhaes I.L.F."/>
            <person name="Oliveira U."/>
            <person name="Santos F.R."/>
            <person name="Vidigal T.H.D.A."/>
            <person name="Brescovit A.D."/>
            <person name="Santos A.J."/>
        </authorList>
    </citation>
    <scope>NUCLEOTIDE SEQUENCE</scope>
    <source>
        <tissue evidence="1">Shoot tissue taken approximately 20 cm above the soil surface</tissue>
    </source>
</reference>
<accession>A0A0A9CDX9</accession>
<proteinExistence type="predicted"/>